<organism evidence="2 3">
    <name type="scientific">Eumeta variegata</name>
    <name type="common">Bagworm moth</name>
    <name type="synonym">Eumeta japonica</name>
    <dbReference type="NCBI Taxonomy" id="151549"/>
    <lineage>
        <taxon>Eukaryota</taxon>
        <taxon>Metazoa</taxon>
        <taxon>Ecdysozoa</taxon>
        <taxon>Arthropoda</taxon>
        <taxon>Hexapoda</taxon>
        <taxon>Insecta</taxon>
        <taxon>Pterygota</taxon>
        <taxon>Neoptera</taxon>
        <taxon>Endopterygota</taxon>
        <taxon>Lepidoptera</taxon>
        <taxon>Glossata</taxon>
        <taxon>Ditrysia</taxon>
        <taxon>Tineoidea</taxon>
        <taxon>Psychidae</taxon>
        <taxon>Oiketicinae</taxon>
        <taxon>Eumeta</taxon>
    </lineage>
</organism>
<comment type="caution">
    <text evidence="2">The sequence shown here is derived from an EMBL/GenBank/DDBJ whole genome shotgun (WGS) entry which is preliminary data.</text>
</comment>
<name>A0A4C1X5A7_EUMVA</name>
<dbReference type="Proteomes" id="UP000299102">
    <property type="component" value="Unassembled WGS sequence"/>
</dbReference>
<evidence type="ECO:0000313" key="3">
    <source>
        <dbReference type="Proteomes" id="UP000299102"/>
    </source>
</evidence>
<protein>
    <submittedName>
        <fullName evidence="2">Uncharacterized protein</fullName>
    </submittedName>
</protein>
<dbReference type="EMBL" id="BGZK01000715">
    <property type="protein sequence ID" value="GBP57385.1"/>
    <property type="molecule type" value="Genomic_DNA"/>
</dbReference>
<accession>A0A4C1X5A7</accession>
<feature type="region of interest" description="Disordered" evidence="1">
    <location>
        <begin position="1"/>
        <end position="38"/>
    </location>
</feature>
<gene>
    <name evidence="2" type="ORF">EVAR_51232_1</name>
</gene>
<evidence type="ECO:0000256" key="1">
    <source>
        <dbReference type="SAM" id="MobiDB-lite"/>
    </source>
</evidence>
<proteinExistence type="predicted"/>
<evidence type="ECO:0000313" key="2">
    <source>
        <dbReference type="EMBL" id="GBP57385.1"/>
    </source>
</evidence>
<keyword evidence="3" id="KW-1185">Reference proteome</keyword>
<dbReference type="AlphaFoldDB" id="A0A4C1X5A7"/>
<reference evidence="2 3" key="1">
    <citation type="journal article" date="2019" name="Commun. Biol.">
        <title>The bagworm genome reveals a unique fibroin gene that provides high tensile strength.</title>
        <authorList>
            <person name="Kono N."/>
            <person name="Nakamura H."/>
            <person name="Ohtoshi R."/>
            <person name="Tomita M."/>
            <person name="Numata K."/>
            <person name="Arakawa K."/>
        </authorList>
    </citation>
    <scope>NUCLEOTIDE SEQUENCE [LARGE SCALE GENOMIC DNA]</scope>
</reference>
<feature type="compositionally biased region" description="Basic and acidic residues" evidence="1">
    <location>
        <begin position="27"/>
        <end position="38"/>
    </location>
</feature>
<sequence>MRTGTSPPYVGSRMRHLLSPPTRAAPRNHEREALPGKTRDLSATAYTCRENKSFGKILRQCTQRSSGSSANRQLRPNINNLKKIQETKTGENLKVPEGRDTVCFASAVPENRPWPRDKQITSSPAVTIYKGPRHVLSMRLSVSKRQKRQFS</sequence>